<reference evidence="1 2" key="1">
    <citation type="submission" date="2019-03" db="EMBL/GenBank/DDBJ databases">
        <title>Genomic Encyclopedia of Type Strains, Phase IV (KMG-IV): sequencing the most valuable type-strain genomes for metagenomic binning, comparative biology and taxonomic classification.</title>
        <authorList>
            <person name="Goeker M."/>
        </authorList>
    </citation>
    <scope>NUCLEOTIDE SEQUENCE [LARGE SCALE GENOMIC DNA]</scope>
    <source>
        <strain evidence="1 2">DSM 103923</strain>
    </source>
</reference>
<evidence type="ECO:0000313" key="2">
    <source>
        <dbReference type="Proteomes" id="UP000295135"/>
    </source>
</evidence>
<dbReference type="AlphaFoldDB" id="A0A4R3JTY1"/>
<dbReference type="EMBL" id="SLZY01000012">
    <property type="protein sequence ID" value="TCS71035.1"/>
    <property type="molecule type" value="Genomic_DNA"/>
</dbReference>
<keyword evidence="2" id="KW-1185">Reference proteome</keyword>
<dbReference type="Proteomes" id="UP000295135">
    <property type="component" value="Unassembled WGS sequence"/>
</dbReference>
<comment type="caution">
    <text evidence="1">The sequence shown here is derived from an EMBL/GenBank/DDBJ whole genome shotgun (WGS) entry which is preliminary data.</text>
</comment>
<name>A0A4R3JTY1_9PROT</name>
<organism evidence="1 2">
    <name type="scientific">Sulfuritortus calidifontis</name>
    <dbReference type="NCBI Taxonomy" id="1914471"/>
    <lineage>
        <taxon>Bacteria</taxon>
        <taxon>Pseudomonadati</taxon>
        <taxon>Pseudomonadota</taxon>
        <taxon>Betaproteobacteria</taxon>
        <taxon>Nitrosomonadales</taxon>
        <taxon>Thiobacillaceae</taxon>
        <taxon>Sulfuritortus</taxon>
    </lineage>
</organism>
<sequence length="52" mass="5412">MSNIRLHIAAMHKGLPVSVKANACVAGVKPAFAGGRDQNRQLMRGKGAGAVR</sequence>
<evidence type="ECO:0000313" key="1">
    <source>
        <dbReference type="EMBL" id="TCS71035.1"/>
    </source>
</evidence>
<proteinExistence type="predicted"/>
<gene>
    <name evidence="1" type="ORF">EDC61_11251</name>
</gene>
<accession>A0A4R3JTY1</accession>
<dbReference type="RefSeq" id="WP_165919180.1">
    <property type="nucleotide sequence ID" value="NZ_AP018721.1"/>
</dbReference>
<protein>
    <submittedName>
        <fullName evidence="1">Uncharacterized protein</fullName>
    </submittedName>
</protein>